<evidence type="ECO:0000313" key="3">
    <source>
        <dbReference type="EMBL" id="CAB4204612.1"/>
    </source>
</evidence>
<organism evidence="4">
    <name type="scientific">uncultured Caudovirales phage</name>
    <dbReference type="NCBI Taxonomy" id="2100421"/>
    <lineage>
        <taxon>Viruses</taxon>
        <taxon>Duplodnaviria</taxon>
        <taxon>Heunggongvirae</taxon>
        <taxon>Uroviricota</taxon>
        <taxon>Caudoviricetes</taxon>
        <taxon>Peduoviridae</taxon>
        <taxon>Maltschvirus</taxon>
        <taxon>Maltschvirus maltsch</taxon>
    </lineage>
</organism>
<reference evidence="4" key="1">
    <citation type="submission" date="2020-05" db="EMBL/GenBank/DDBJ databases">
        <authorList>
            <person name="Chiriac C."/>
            <person name="Salcher M."/>
            <person name="Ghai R."/>
            <person name="Kavagutti S V."/>
        </authorList>
    </citation>
    <scope>NUCLEOTIDE SEQUENCE</scope>
</reference>
<dbReference type="EMBL" id="LR797229">
    <property type="protein sequence ID" value="CAB4194764.1"/>
    <property type="molecule type" value="Genomic_DNA"/>
</dbReference>
<dbReference type="EMBL" id="LR797020">
    <property type="protein sequence ID" value="CAB4180842.1"/>
    <property type="molecule type" value="Genomic_DNA"/>
</dbReference>
<accession>A0A6J7X779</accession>
<evidence type="ECO:0000313" key="1">
    <source>
        <dbReference type="EMBL" id="CAB4180842.1"/>
    </source>
</evidence>
<protein>
    <submittedName>
        <fullName evidence="4">Uncharacterized protein</fullName>
    </submittedName>
</protein>
<proteinExistence type="predicted"/>
<dbReference type="EMBL" id="LR798357">
    <property type="protein sequence ID" value="CAB5225746.1"/>
    <property type="molecule type" value="Genomic_DNA"/>
</dbReference>
<evidence type="ECO:0000313" key="4">
    <source>
        <dbReference type="EMBL" id="CAB5225746.1"/>
    </source>
</evidence>
<evidence type="ECO:0000313" key="2">
    <source>
        <dbReference type="EMBL" id="CAB4194764.1"/>
    </source>
</evidence>
<sequence length="209" mass="22671">MSEYSITHAQRIDDYAVIQTLEVTEIGTGQVVDVSDVAGFNGTFVVQAVPTYLYLGVNPEGDWLFDPEIILPNQLLYYSADPDVARDAVIPSGTLTFTPVCTWASDQDVLDWLGIDPATPNDEAFVTVATNAANAFAYRRRRESGYFDSLTTVPGPDVLLGTIMLGGAYYRERGSTDSFQSFDQMGGAVPFGSHGQINKLLGVNRAQVA</sequence>
<dbReference type="EMBL" id="LR797348">
    <property type="protein sequence ID" value="CAB4204612.1"/>
    <property type="molecule type" value="Genomic_DNA"/>
</dbReference>
<gene>
    <name evidence="1" type="ORF">UFOVP1057_2</name>
    <name evidence="2" type="ORF">UFOVP1273_2</name>
    <name evidence="3" type="ORF">UFOVP1398_17</name>
    <name evidence="4" type="ORF">UFOVP1508_2</name>
</gene>
<name>A0A6J7X779_9CAUD</name>